<comment type="caution">
    <text evidence="1">The sequence shown here is derived from an EMBL/GenBank/DDBJ whole genome shotgun (WGS) entry which is preliminary data.</text>
</comment>
<organism evidence="1 2">
    <name type="scientific">Microlunatus parietis</name>
    <dbReference type="NCBI Taxonomy" id="682979"/>
    <lineage>
        <taxon>Bacteria</taxon>
        <taxon>Bacillati</taxon>
        <taxon>Actinomycetota</taxon>
        <taxon>Actinomycetes</taxon>
        <taxon>Propionibacteriales</taxon>
        <taxon>Propionibacteriaceae</taxon>
        <taxon>Microlunatus</taxon>
    </lineage>
</organism>
<name>A0A7Y9I615_9ACTN</name>
<proteinExistence type="predicted"/>
<dbReference type="Gene3D" id="3.30.460.40">
    <property type="match status" value="1"/>
</dbReference>
<keyword evidence="2" id="KW-1185">Reference proteome</keyword>
<evidence type="ECO:0000313" key="1">
    <source>
        <dbReference type="EMBL" id="NYE70857.1"/>
    </source>
</evidence>
<evidence type="ECO:0000313" key="2">
    <source>
        <dbReference type="Proteomes" id="UP000569914"/>
    </source>
</evidence>
<accession>A0A7Y9I615</accession>
<gene>
    <name evidence="1" type="ORF">BKA15_002186</name>
</gene>
<dbReference type="RefSeq" id="WP_246322314.1">
    <property type="nucleotide sequence ID" value="NZ_JACCBU010000001.1"/>
</dbReference>
<reference evidence="1 2" key="1">
    <citation type="submission" date="2020-07" db="EMBL/GenBank/DDBJ databases">
        <title>Sequencing the genomes of 1000 actinobacteria strains.</title>
        <authorList>
            <person name="Klenk H.-P."/>
        </authorList>
    </citation>
    <scope>NUCLEOTIDE SEQUENCE [LARGE SCALE GENOMIC DNA]</scope>
    <source>
        <strain evidence="1 2">DSM 22083</strain>
    </source>
</reference>
<sequence length="216" mass="24300">MIIEDPVEAELHRLYGPGARREPADAAALMAGYPGRWWVAGGWAIEAQGGAPRAHGDLDLSVPRSDLALLRRHLAGRLDVWIADRGSLTPLPPDQDPDAPATDVLPDECENLWTRHSGADPWEYDVILMDGDEDGWIFKRDSEIRLPWPEIVRTVDGIDYLRVELQLLHKAARRRPKDQYDFEAVLPHLDPAASGWLRDALTRVHPDHPWLAALRS</sequence>
<dbReference type="EMBL" id="JACCBU010000001">
    <property type="protein sequence ID" value="NYE70857.1"/>
    <property type="molecule type" value="Genomic_DNA"/>
</dbReference>
<dbReference type="Pfam" id="PF10706">
    <property type="entry name" value="Aminoglyc_resit"/>
    <property type="match status" value="1"/>
</dbReference>
<dbReference type="Proteomes" id="UP000569914">
    <property type="component" value="Unassembled WGS sequence"/>
</dbReference>
<evidence type="ECO:0008006" key="3">
    <source>
        <dbReference type="Google" id="ProtNLM"/>
    </source>
</evidence>
<dbReference type="InterPro" id="IPR019646">
    <property type="entry name" value="Aminoglyc_AdlTrfase"/>
</dbReference>
<dbReference type="AlphaFoldDB" id="A0A7Y9I615"/>
<protein>
    <recommendedName>
        <fullName evidence="3">Aminoglycoside-2''-adenylyltransferase</fullName>
    </recommendedName>
</protein>